<evidence type="ECO:0000313" key="3">
    <source>
        <dbReference type="Proteomes" id="UP001595767"/>
    </source>
</evidence>
<gene>
    <name evidence="2" type="ORF">ACFOW8_06835</name>
</gene>
<feature type="transmembrane region" description="Helical" evidence="1">
    <location>
        <begin position="59"/>
        <end position="85"/>
    </location>
</feature>
<feature type="transmembrane region" description="Helical" evidence="1">
    <location>
        <begin position="21"/>
        <end position="47"/>
    </location>
</feature>
<dbReference type="RefSeq" id="WP_378547049.1">
    <property type="nucleotide sequence ID" value="NZ_JBHSBA010000003.1"/>
</dbReference>
<keyword evidence="3" id="KW-1185">Reference proteome</keyword>
<sequence length="88" mass="9014">MTVEHRLLRTGPRLRGTLGPVELTTGGLLLVSAGLALLGPLVAALLIRRSGSAGTDTATTASLILLSIAVVLAISTAIGLFVTALRRR</sequence>
<dbReference type="EMBL" id="JBHSBA010000003">
    <property type="protein sequence ID" value="MFC4124636.1"/>
    <property type="molecule type" value="Genomic_DNA"/>
</dbReference>
<evidence type="ECO:0000256" key="1">
    <source>
        <dbReference type="SAM" id="Phobius"/>
    </source>
</evidence>
<organism evidence="2 3">
    <name type="scientific">Nocardia rhizosphaerae</name>
    <dbReference type="NCBI Taxonomy" id="1691571"/>
    <lineage>
        <taxon>Bacteria</taxon>
        <taxon>Bacillati</taxon>
        <taxon>Actinomycetota</taxon>
        <taxon>Actinomycetes</taxon>
        <taxon>Mycobacteriales</taxon>
        <taxon>Nocardiaceae</taxon>
        <taxon>Nocardia</taxon>
    </lineage>
</organism>
<evidence type="ECO:0000313" key="2">
    <source>
        <dbReference type="EMBL" id="MFC4124636.1"/>
    </source>
</evidence>
<keyword evidence="1" id="KW-0472">Membrane</keyword>
<name>A0ABV8L1L9_9NOCA</name>
<keyword evidence="1" id="KW-1133">Transmembrane helix</keyword>
<dbReference type="Proteomes" id="UP001595767">
    <property type="component" value="Unassembled WGS sequence"/>
</dbReference>
<comment type="caution">
    <text evidence="2">The sequence shown here is derived from an EMBL/GenBank/DDBJ whole genome shotgun (WGS) entry which is preliminary data.</text>
</comment>
<reference evidence="3" key="1">
    <citation type="journal article" date="2019" name="Int. J. Syst. Evol. Microbiol.">
        <title>The Global Catalogue of Microorganisms (GCM) 10K type strain sequencing project: providing services to taxonomists for standard genome sequencing and annotation.</title>
        <authorList>
            <consortium name="The Broad Institute Genomics Platform"/>
            <consortium name="The Broad Institute Genome Sequencing Center for Infectious Disease"/>
            <person name="Wu L."/>
            <person name="Ma J."/>
        </authorList>
    </citation>
    <scope>NUCLEOTIDE SEQUENCE [LARGE SCALE GENOMIC DNA]</scope>
    <source>
        <strain evidence="3">CGMCC 4.7204</strain>
    </source>
</reference>
<accession>A0ABV8L1L9</accession>
<keyword evidence="1" id="KW-0812">Transmembrane</keyword>
<protein>
    <submittedName>
        <fullName evidence="2">Uncharacterized protein</fullName>
    </submittedName>
</protein>
<proteinExistence type="predicted"/>